<reference evidence="4 5" key="1">
    <citation type="submission" date="2021-02" db="EMBL/GenBank/DDBJ databases">
        <title>Alicyclobacillus curvatus sp. nov. and Alicyclobacillus mengziensis sp. nov., two acidophilic bacteria isolated from acid mine drainage.</title>
        <authorList>
            <person name="Huang Y."/>
        </authorList>
    </citation>
    <scope>NUCLEOTIDE SEQUENCE [LARGE SCALE GENOMIC DNA]</scope>
    <source>
        <strain evidence="4 5">S30H14</strain>
    </source>
</reference>
<protein>
    <submittedName>
        <fullName evidence="4">SGNH/GDSL hydrolase family protein</fullName>
    </submittedName>
</protein>
<dbReference type="EMBL" id="CP071182">
    <property type="protein sequence ID" value="QSO47018.1"/>
    <property type="molecule type" value="Genomic_DNA"/>
</dbReference>
<organism evidence="4 5">
    <name type="scientific">Alicyclobacillus mengziensis</name>
    <dbReference type="NCBI Taxonomy" id="2931921"/>
    <lineage>
        <taxon>Bacteria</taxon>
        <taxon>Bacillati</taxon>
        <taxon>Bacillota</taxon>
        <taxon>Bacilli</taxon>
        <taxon>Bacillales</taxon>
        <taxon>Alicyclobacillaceae</taxon>
        <taxon>Alicyclobacillus</taxon>
    </lineage>
</organism>
<accession>A0A9X7W0D4</accession>
<keyword evidence="4" id="KW-0378">Hydrolase</keyword>
<dbReference type="CDD" id="cd00229">
    <property type="entry name" value="SGNH_hydrolase"/>
    <property type="match status" value="1"/>
</dbReference>
<feature type="signal peptide" evidence="2">
    <location>
        <begin position="1"/>
        <end position="31"/>
    </location>
</feature>
<dbReference type="InterPro" id="IPR013830">
    <property type="entry name" value="SGNH_hydro"/>
</dbReference>
<dbReference type="KEGG" id="afx:JZ786_21815"/>
<dbReference type="Proteomes" id="UP000663505">
    <property type="component" value="Chromosome"/>
</dbReference>
<dbReference type="PANTHER" id="PTHR30383:SF5">
    <property type="entry name" value="SGNH HYDROLASE-TYPE ESTERASE DOMAIN-CONTAINING PROTEIN"/>
    <property type="match status" value="1"/>
</dbReference>
<dbReference type="AlphaFoldDB" id="A0A9X7W0D4"/>
<gene>
    <name evidence="4" type="ORF">JZ786_21815</name>
</gene>
<keyword evidence="2" id="KW-0732">Signal</keyword>
<evidence type="ECO:0000313" key="4">
    <source>
        <dbReference type="EMBL" id="QSO47018.1"/>
    </source>
</evidence>
<evidence type="ECO:0000256" key="2">
    <source>
        <dbReference type="SAM" id="SignalP"/>
    </source>
</evidence>
<sequence length="457" mass="46926">MKQPFKKALSGLAATAALCTVSLSTAPLAFAAANSTSTTNHSTTSSAPTLVALGDSITFGYNLPDTKNNTVPSQSAYPFLIGKADHMNVTDLGIPGWTSSDLLSALSSANFDRAIHFANVVSIDIGSNDLLHLSAPLIAEATANPGSPLQLTSAEQQAFQQAITTFGSNLGKIVSTVRKLTNAPILLYNLYDPFPVGTNLNVVTEQLEASENGAISQVAAAVPNVTVVDAHKAFAAHQLTYVRVAEKDVHPTAAGQGVLAQIGETALLPYLAQISKQTSSESTDALLAGSLSSSGGSVTGNLNGTKVSFTVPSTSLRQGTEVDLTSQPANSLSSLAAKHTEVAAEVGLNFMAGVQLTKPYQLTLSNKAIPANGAVYQVTAAGQLTPVPAAKVSAGQAVISATKAGDFVVLAPATSAVPGVTKPVTGLPFEREGTVAVLLLLAGVGLVWFARRPRREA</sequence>
<name>A0A9X7W0D4_9BACL</name>
<dbReference type="RefSeq" id="WP_206656381.1">
    <property type="nucleotide sequence ID" value="NZ_CP071182.1"/>
</dbReference>
<feature type="transmembrane region" description="Helical" evidence="1">
    <location>
        <begin position="433"/>
        <end position="450"/>
    </location>
</feature>
<feature type="domain" description="SGNH hydrolase-type esterase" evidence="3">
    <location>
        <begin position="52"/>
        <end position="256"/>
    </location>
</feature>
<evidence type="ECO:0000313" key="5">
    <source>
        <dbReference type="Proteomes" id="UP000663505"/>
    </source>
</evidence>
<keyword evidence="1" id="KW-1133">Transmembrane helix</keyword>
<keyword evidence="5" id="KW-1185">Reference proteome</keyword>
<proteinExistence type="predicted"/>
<keyword evidence="1" id="KW-0472">Membrane</keyword>
<dbReference type="Gene3D" id="3.40.50.1110">
    <property type="entry name" value="SGNH hydrolase"/>
    <property type="match status" value="1"/>
</dbReference>
<dbReference type="GO" id="GO:0004622">
    <property type="term" value="F:phosphatidylcholine lysophospholipase activity"/>
    <property type="evidence" value="ECO:0007669"/>
    <property type="project" value="TreeGrafter"/>
</dbReference>
<evidence type="ECO:0000259" key="3">
    <source>
        <dbReference type="Pfam" id="PF13472"/>
    </source>
</evidence>
<keyword evidence="1" id="KW-0812">Transmembrane</keyword>
<dbReference type="SUPFAM" id="SSF52266">
    <property type="entry name" value="SGNH hydrolase"/>
    <property type="match status" value="1"/>
</dbReference>
<dbReference type="InterPro" id="IPR051532">
    <property type="entry name" value="Ester_Hydrolysis_Enzymes"/>
</dbReference>
<dbReference type="PANTHER" id="PTHR30383">
    <property type="entry name" value="THIOESTERASE 1/PROTEASE 1/LYSOPHOSPHOLIPASE L1"/>
    <property type="match status" value="1"/>
</dbReference>
<dbReference type="Pfam" id="PF13472">
    <property type="entry name" value="Lipase_GDSL_2"/>
    <property type="match status" value="1"/>
</dbReference>
<feature type="chain" id="PRO_5040960120" evidence="2">
    <location>
        <begin position="32"/>
        <end position="457"/>
    </location>
</feature>
<dbReference type="InterPro" id="IPR036514">
    <property type="entry name" value="SGNH_hydro_sf"/>
</dbReference>
<evidence type="ECO:0000256" key="1">
    <source>
        <dbReference type="SAM" id="Phobius"/>
    </source>
</evidence>